<name>A0ABT8QGT8_9GAMM</name>
<dbReference type="InterPro" id="IPR058827">
    <property type="entry name" value="YbbD_head"/>
</dbReference>
<proteinExistence type="predicted"/>
<dbReference type="EMBL" id="JAUKNN010000026">
    <property type="protein sequence ID" value="MDN8670037.1"/>
    <property type="molecule type" value="Genomic_DNA"/>
</dbReference>
<dbReference type="Proteomes" id="UP001174315">
    <property type="component" value="Unassembled WGS sequence"/>
</dbReference>
<evidence type="ECO:0000259" key="1">
    <source>
        <dbReference type="Pfam" id="PF26610"/>
    </source>
</evidence>
<dbReference type="RefSeq" id="WP_301869616.1">
    <property type="nucleotide sequence ID" value="NZ_JAUKNN010000026.1"/>
</dbReference>
<organism evidence="2 3">
    <name type="scientific">Stenotrophomonas indicatrix</name>
    <dbReference type="NCBI Taxonomy" id="2045451"/>
    <lineage>
        <taxon>Bacteria</taxon>
        <taxon>Pseudomonadati</taxon>
        <taxon>Pseudomonadota</taxon>
        <taxon>Gammaproteobacteria</taxon>
        <taxon>Lysobacterales</taxon>
        <taxon>Lysobacteraceae</taxon>
        <taxon>Stenotrophomonas</taxon>
    </lineage>
</organism>
<evidence type="ECO:0000313" key="2">
    <source>
        <dbReference type="EMBL" id="MDN8670037.1"/>
    </source>
</evidence>
<comment type="caution">
    <text evidence="2">The sequence shown here is derived from an EMBL/GenBank/DDBJ whole genome shotgun (WGS) entry which is preliminary data.</text>
</comment>
<sequence length="141" mass="15712">MGSSLLALMVLALSGCDVLSARYATLQEAAADEAIERGWLPEWLPIDAIDIQETHDLDSNESWLVFRTTSGRLNLPADCVETTTPVIPERAAMRKYPGFARKARDLAASSTGPFKKCPGRLNDRWILQDRETGWNYSWLNG</sequence>
<evidence type="ECO:0000313" key="3">
    <source>
        <dbReference type="Proteomes" id="UP001174315"/>
    </source>
</evidence>
<dbReference type="Pfam" id="PF26610">
    <property type="entry name" value="YbbD_head"/>
    <property type="match status" value="1"/>
</dbReference>
<gene>
    <name evidence="2" type="ORF">Q0S36_11905</name>
</gene>
<keyword evidence="3" id="KW-1185">Reference proteome</keyword>
<reference evidence="2" key="1">
    <citation type="submission" date="2023-07" db="EMBL/GenBank/DDBJ databases">
        <title>Stenotrophomonas isolates from soil.</title>
        <authorList>
            <person name="Sharma V."/>
            <person name="Zur-Pinska J."/>
            <person name="Hay A.G."/>
        </authorList>
    </citation>
    <scope>NUCLEOTIDE SEQUENCE</scope>
    <source>
        <strain evidence="2">C2</strain>
    </source>
</reference>
<accession>A0ABT8QGT8</accession>
<feature type="domain" description="YbbD head" evidence="1">
    <location>
        <begin position="17"/>
        <end position="66"/>
    </location>
</feature>
<protein>
    <recommendedName>
        <fullName evidence="1">YbbD head domain-containing protein</fullName>
    </recommendedName>
</protein>